<organism evidence="1 2">
    <name type="scientific">Crepidotus variabilis</name>
    <dbReference type="NCBI Taxonomy" id="179855"/>
    <lineage>
        <taxon>Eukaryota</taxon>
        <taxon>Fungi</taxon>
        <taxon>Dikarya</taxon>
        <taxon>Basidiomycota</taxon>
        <taxon>Agaricomycotina</taxon>
        <taxon>Agaricomycetes</taxon>
        <taxon>Agaricomycetidae</taxon>
        <taxon>Agaricales</taxon>
        <taxon>Agaricineae</taxon>
        <taxon>Crepidotaceae</taxon>
        <taxon>Crepidotus</taxon>
    </lineage>
</organism>
<keyword evidence="2" id="KW-1185">Reference proteome</keyword>
<protein>
    <submittedName>
        <fullName evidence="1">Uncharacterized protein</fullName>
    </submittedName>
</protein>
<proteinExistence type="predicted"/>
<gene>
    <name evidence="1" type="ORF">CPB83DRAFT_900915</name>
</gene>
<sequence length="160" mass="17608">MDYDLFQDLDLSSTTLQLGDQAFELTDSDYEQWIKSLIDTNVGPFDPFAGLEDLLSTTSAPGGQTNQDVTTVEDPNDMQTPLNAEAYDTSQVYATQDEPVVPTNTHYLQAPASSPAVQSIAVVLDFFETTGKVFSTEVERQALRQLKSVLLYVSSLETVQ</sequence>
<accession>A0A9P6BC50</accession>
<name>A0A9P6BC50_9AGAR</name>
<comment type="caution">
    <text evidence="1">The sequence shown here is derived from an EMBL/GenBank/DDBJ whole genome shotgun (WGS) entry which is preliminary data.</text>
</comment>
<evidence type="ECO:0000313" key="1">
    <source>
        <dbReference type="EMBL" id="KAF9521270.1"/>
    </source>
</evidence>
<dbReference type="AlphaFoldDB" id="A0A9P6BC50"/>
<dbReference type="EMBL" id="MU158179">
    <property type="protein sequence ID" value="KAF9521270.1"/>
    <property type="molecule type" value="Genomic_DNA"/>
</dbReference>
<evidence type="ECO:0000313" key="2">
    <source>
        <dbReference type="Proteomes" id="UP000807306"/>
    </source>
</evidence>
<reference evidence="1" key="1">
    <citation type="submission" date="2020-11" db="EMBL/GenBank/DDBJ databases">
        <authorList>
            <consortium name="DOE Joint Genome Institute"/>
            <person name="Ahrendt S."/>
            <person name="Riley R."/>
            <person name="Andreopoulos W."/>
            <person name="Labutti K."/>
            <person name="Pangilinan J."/>
            <person name="Ruiz-Duenas F.J."/>
            <person name="Barrasa J.M."/>
            <person name="Sanchez-Garcia M."/>
            <person name="Camarero S."/>
            <person name="Miyauchi S."/>
            <person name="Serrano A."/>
            <person name="Linde D."/>
            <person name="Babiker R."/>
            <person name="Drula E."/>
            <person name="Ayuso-Fernandez I."/>
            <person name="Pacheco R."/>
            <person name="Padilla G."/>
            <person name="Ferreira P."/>
            <person name="Barriuso J."/>
            <person name="Kellner H."/>
            <person name="Castanera R."/>
            <person name="Alfaro M."/>
            <person name="Ramirez L."/>
            <person name="Pisabarro A.G."/>
            <person name="Kuo A."/>
            <person name="Tritt A."/>
            <person name="Lipzen A."/>
            <person name="He G."/>
            <person name="Yan M."/>
            <person name="Ng V."/>
            <person name="Cullen D."/>
            <person name="Martin F."/>
            <person name="Rosso M.-N."/>
            <person name="Henrissat B."/>
            <person name="Hibbett D."/>
            <person name="Martinez A.T."/>
            <person name="Grigoriev I.V."/>
        </authorList>
    </citation>
    <scope>NUCLEOTIDE SEQUENCE</scope>
    <source>
        <strain evidence="1">CBS 506.95</strain>
    </source>
</reference>
<dbReference type="Proteomes" id="UP000807306">
    <property type="component" value="Unassembled WGS sequence"/>
</dbReference>